<dbReference type="PANTHER" id="PTHR43244">
    <property type="match status" value="1"/>
</dbReference>
<evidence type="ECO:0000313" key="4">
    <source>
        <dbReference type="Proteomes" id="UP000549113"/>
    </source>
</evidence>
<dbReference type="PANTHER" id="PTHR43244:SF1">
    <property type="entry name" value="5,10-METHYLENETETRAHYDROMETHANOPTERIN REDUCTASE"/>
    <property type="match status" value="1"/>
</dbReference>
<dbReference type="InterPro" id="IPR011251">
    <property type="entry name" value="Luciferase-like_dom"/>
</dbReference>
<gene>
    <name evidence="3" type="ORF">BKA10_003126</name>
</gene>
<organism evidence="3 4">
    <name type="scientific">Microbacterium invictum</name>
    <dbReference type="NCBI Taxonomy" id="515415"/>
    <lineage>
        <taxon>Bacteria</taxon>
        <taxon>Bacillati</taxon>
        <taxon>Actinomycetota</taxon>
        <taxon>Actinomycetes</taxon>
        <taxon>Micrococcales</taxon>
        <taxon>Microbacteriaceae</taxon>
        <taxon>Microbacterium</taxon>
    </lineage>
</organism>
<dbReference type="CDD" id="cd01097">
    <property type="entry name" value="Tetrahydromethanopterin_reductase"/>
    <property type="match status" value="1"/>
</dbReference>
<dbReference type="Gene3D" id="3.20.20.30">
    <property type="entry name" value="Luciferase-like domain"/>
    <property type="match status" value="1"/>
</dbReference>
<sequence>MEIATIERMFPGRFFPGVGHGVLPWMEQAGVRAASPLTLMREYLPALRSLLAGEEVTVSGRYVSLDRVRLDWPPPAAPPVYSAGEGPKTLALTGELADGTILVSGFTPTQVGEHVRIVREAQSASGRSEDVIIVAYVTAAFGDGAEQRVSSELGDGEPVGERGVWGTPADVAGGVRRFAAVGVDAVILAPAAGEPDFLEFLRAVGEVARLA</sequence>
<keyword evidence="3" id="KW-0503">Monooxygenase</keyword>
<dbReference type="Pfam" id="PF00296">
    <property type="entry name" value="Bac_luciferase"/>
    <property type="match status" value="1"/>
</dbReference>
<dbReference type="EMBL" id="JACIFH010000001">
    <property type="protein sequence ID" value="MBB4141332.1"/>
    <property type="molecule type" value="Genomic_DNA"/>
</dbReference>
<keyword evidence="1" id="KW-0560">Oxidoreductase</keyword>
<name>A0AA40VNZ6_9MICO</name>
<comment type="caution">
    <text evidence="3">The sequence shown here is derived from an EMBL/GenBank/DDBJ whole genome shotgun (WGS) entry which is preliminary data.</text>
</comment>
<proteinExistence type="predicted"/>
<dbReference type="AlphaFoldDB" id="A0AA40VNZ6"/>
<dbReference type="Proteomes" id="UP000549113">
    <property type="component" value="Unassembled WGS sequence"/>
</dbReference>
<accession>A0AA40VNZ6</accession>
<protein>
    <submittedName>
        <fullName evidence="3">Alkanesulfonate monooxygenase SsuD/methylene tetrahydromethanopterin reductase-like flavin-dependent oxidoreductase (Luciferase family)</fullName>
    </submittedName>
</protein>
<dbReference type="InterPro" id="IPR050564">
    <property type="entry name" value="F420-G6PD/mer"/>
</dbReference>
<dbReference type="GO" id="GO:0004497">
    <property type="term" value="F:monooxygenase activity"/>
    <property type="evidence" value="ECO:0007669"/>
    <property type="project" value="UniProtKB-KW"/>
</dbReference>
<dbReference type="GO" id="GO:0016705">
    <property type="term" value="F:oxidoreductase activity, acting on paired donors, with incorporation or reduction of molecular oxygen"/>
    <property type="evidence" value="ECO:0007669"/>
    <property type="project" value="InterPro"/>
</dbReference>
<feature type="domain" description="Luciferase-like" evidence="2">
    <location>
        <begin position="1"/>
        <end position="148"/>
    </location>
</feature>
<reference evidence="3 4" key="1">
    <citation type="submission" date="2020-08" db="EMBL/GenBank/DDBJ databases">
        <title>Sequencing the genomes of 1000 actinobacteria strains.</title>
        <authorList>
            <person name="Klenk H.-P."/>
        </authorList>
    </citation>
    <scope>NUCLEOTIDE SEQUENCE [LARGE SCALE GENOMIC DNA]</scope>
    <source>
        <strain evidence="3 4">DSM 19600</strain>
    </source>
</reference>
<dbReference type="InterPro" id="IPR036661">
    <property type="entry name" value="Luciferase-like_sf"/>
</dbReference>
<keyword evidence="4" id="KW-1185">Reference proteome</keyword>
<evidence type="ECO:0000259" key="2">
    <source>
        <dbReference type="Pfam" id="PF00296"/>
    </source>
</evidence>
<evidence type="ECO:0000313" key="3">
    <source>
        <dbReference type="EMBL" id="MBB4141332.1"/>
    </source>
</evidence>
<evidence type="ECO:0000256" key="1">
    <source>
        <dbReference type="ARBA" id="ARBA00023002"/>
    </source>
</evidence>
<dbReference type="SUPFAM" id="SSF51679">
    <property type="entry name" value="Bacterial luciferase-like"/>
    <property type="match status" value="1"/>
</dbReference>